<reference evidence="1 2" key="1">
    <citation type="submission" date="2020-08" db="EMBL/GenBank/DDBJ databases">
        <title>Genomic Encyclopedia of Type Strains, Phase IV (KMG-V): Genome sequencing to study the core and pangenomes of soil and plant-associated prokaryotes.</title>
        <authorList>
            <person name="Whitman W."/>
        </authorList>
    </citation>
    <scope>NUCLEOTIDE SEQUENCE [LARGE SCALE GENOMIC DNA]</scope>
    <source>
        <strain evidence="1 2">X5P2</strain>
    </source>
</reference>
<dbReference type="RefSeq" id="WP_183979764.1">
    <property type="nucleotide sequence ID" value="NZ_JACHEB010000010.1"/>
</dbReference>
<comment type="caution">
    <text evidence="1">The sequence shown here is derived from an EMBL/GenBank/DDBJ whole genome shotgun (WGS) entry which is preliminary data.</text>
</comment>
<accession>A0A9X0U5C3</accession>
<dbReference type="PANTHER" id="PTHR42905">
    <property type="entry name" value="PHOSPHOENOLPYRUVATE CARBOXYLASE"/>
    <property type="match status" value="1"/>
</dbReference>
<dbReference type="CDD" id="cd00377">
    <property type="entry name" value="ICL_PEPM"/>
    <property type="match status" value="1"/>
</dbReference>
<protein>
    <submittedName>
        <fullName evidence="1">2-methylisocitrate lyase-like PEP mutase family enzyme</fullName>
    </submittedName>
</protein>
<dbReference type="Pfam" id="PF13714">
    <property type="entry name" value="PEP_mutase"/>
    <property type="match status" value="1"/>
</dbReference>
<evidence type="ECO:0000313" key="2">
    <source>
        <dbReference type="Proteomes" id="UP000535182"/>
    </source>
</evidence>
<dbReference type="SUPFAM" id="SSF51621">
    <property type="entry name" value="Phosphoenolpyruvate/pyruvate domain"/>
    <property type="match status" value="1"/>
</dbReference>
<name>A0A9X0U5C3_9BACT</name>
<keyword evidence="2" id="KW-1185">Reference proteome</keyword>
<dbReference type="InterPro" id="IPR015813">
    <property type="entry name" value="Pyrv/PenolPyrv_kinase-like_dom"/>
</dbReference>
<gene>
    <name evidence="1" type="ORF">HDF14_003989</name>
</gene>
<dbReference type="EMBL" id="JACHEB010000010">
    <property type="protein sequence ID" value="MBB5330354.1"/>
    <property type="molecule type" value="Genomic_DNA"/>
</dbReference>
<dbReference type="Gene3D" id="3.20.20.60">
    <property type="entry name" value="Phosphoenolpyruvate-binding domains"/>
    <property type="match status" value="1"/>
</dbReference>
<proteinExistence type="predicted"/>
<dbReference type="GO" id="GO:0003824">
    <property type="term" value="F:catalytic activity"/>
    <property type="evidence" value="ECO:0007669"/>
    <property type="project" value="InterPro"/>
</dbReference>
<dbReference type="InterPro" id="IPR040442">
    <property type="entry name" value="Pyrv_kinase-like_dom_sf"/>
</dbReference>
<sequence>MSATMERRKRFRAMHETGCFVLPSPWDIGTARMMQQLGFRAIATTSAGFAWSIGKPQYETTFDDVLEHLSSICEKVNLPVTADLESGFARDPEGVGINVDVVVDTGIAGFSIEDRDAKGDRTLYEMRLAVERIQAARESLDHCGNDVILVAQTDSLLVDPRSVASTTDRLVAFADAGADCLCAPGVKNRQDIASMVRAVAPKPLSVLMMGLDLTVAELADLGVRRISVDGGLARIAWDALLSAARRMQNSSFDGLSCNTSGSDLDDRFGKFL</sequence>
<evidence type="ECO:0000313" key="1">
    <source>
        <dbReference type="EMBL" id="MBB5330354.1"/>
    </source>
</evidence>
<dbReference type="AlphaFoldDB" id="A0A9X0U5C3"/>
<dbReference type="InterPro" id="IPR039556">
    <property type="entry name" value="ICL/PEPM"/>
</dbReference>
<organism evidence="1 2">
    <name type="scientific">Tunturiibacter gelidiferens</name>
    <dbReference type="NCBI Taxonomy" id="3069689"/>
    <lineage>
        <taxon>Bacteria</taxon>
        <taxon>Pseudomonadati</taxon>
        <taxon>Acidobacteriota</taxon>
        <taxon>Terriglobia</taxon>
        <taxon>Terriglobales</taxon>
        <taxon>Acidobacteriaceae</taxon>
        <taxon>Tunturiibacter</taxon>
    </lineage>
</organism>
<dbReference type="PANTHER" id="PTHR42905:SF16">
    <property type="entry name" value="CARBOXYPHOSPHONOENOLPYRUVATE PHOSPHONOMUTASE-LIKE PROTEIN (AFU_ORTHOLOGUE AFUA_5G07230)"/>
    <property type="match status" value="1"/>
</dbReference>
<dbReference type="Proteomes" id="UP000535182">
    <property type="component" value="Unassembled WGS sequence"/>
</dbReference>